<comment type="caution">
    <text evidence="3">The sequence shown here is derived from an EMBL/GenBank/DDBJ whole genome shotgun (WGS) entry which is preliminary data.</text>
</comment>
<keyword evidence="1" id="KW-0472">Membrane</keyword>
<evidence type="ECO:0000256" key="2">
    <source>
        <dbReference type="SAM" id="SignalP"/>
    </source>
</evidence>
<proteinExistence type="predicted"/>
<feature type="chain" id="PRO_5045912072" evidence="2">
    <location>
        <begin position="19"/>
        <end position="186"/>
    </location>
</feature>
<evidence type="ECO:0000313" key="4">
    <source>
        <dbReference type="Proteomes" id="UP001628156"/>
    </source>
</evidence>
<organism evidence="3 4">
    <name type="scientific">Entamoeba nuttalli</name>
    <dbReference type="NCBI Taxonomy" id="412467"/>
    <lineage>
        <taxon>Eukaryota</taxon>
        <taxon>Amoebozoa</taxon>
        <taxon>Evosea</taxon>
        <taxon>Archamoebae</taxon>
        <taxon>Mastigamoebida</taxon>
        <taxon>Entamoebidae</taxon>
        <taxon>Entamoeba</taxon>
    </lineage>
</organism>
<reference evidence="3 4" key="1">
    <citation type="journal article" date="2019" name="PLoS Negl. Trop. Dis.">
        <title>Whole genome sequencing of Entamoeba nuttalli reveals mammalian host-related molecular signatures and a novel octapeptide-repeat surface protein.</title>
        <authorList>
            <person name="Tanaka M."/>
            <person name="Makiuchi T."/>
            <person name="Komiyama T."/>
            <person name="Shiina T."/>
            <person name="Osaki K."/>
            <person name="Tachibana H."/>
        </authorList>
    </citation>
    <scope>NUCLEOTIDE SEQUENCE [LARGE SCALE GENOMIC DNA]</scope>
    <source>
        <strain evidence="3 4">P19-061405</strain>
    </source>
</reference>
<gene>
    <name evidence="3" type="ORF">ENUP19_0061G0110</name>
</gene>
<feature type="transmembrane region" description="Helical" evidence="1">
    <location>
        <begin position="153"/>
        <end position="176"/>
    </location>
</feature>
<evidence type="ECO:0000256" key="1">
    <source>
        <dbReference type="SAM" id="Phobius"/>
    </source>
</evidence>
<evidence type="ECO:0000313" key="3">
    <source>
        <dbReference type="EMBL" id="GAB1220950.1"/>
    </source>
</evidence>
<name>A0ABQ0DDM9_9EUKA</name>
<dbReference type="Proteomes" id="UP001628156">
    <property type="component" value="Unassembled WGS sequence"/>
</dbReference>
<keyword evidence="4" id="KW-1185">Reference proteome</keyword>
<keyword evidence="2" id="KW-0732">Signal</keyword>
<protein>
    <submittedName>
        <fullName evidence="3">Uncharacterized protein</fullName>
    </submittedName>
</protein>
<keyword evidence="1" id="KW-0812">Transmembrane</keyword>
<feature type="signal peptide" evidence="2">
    <location>
        <begin position="1"/>
        <end position="18"/>
    </location>
</feature>
<accession>A0ABQ0DDM9</accession>
<sequence length="186" mass="21124">MSCYILLFIISFISLSFAEENKKLIPDVTIKNTQQYNTTIIYQINPLQLDKNSMYEIKIHSLGSIPTIYGVSLFQPKLYSTNTTFLDESNLQFKTNNNGCVLFDNKTECNPFICYVTLLYMGRTTHTEELNKGVTYFISMKKGILGLPGNVPLLILLGIICLLFAGLTTLFIIKFFTSLEKVNKTN</sequence>
<keyword evidence="1" id="KW-1133">Transmembrane helix</keyword>
<dbReference type="EMBL" id="BAAFRS010000061">
    <property type="protein sequence ID" value="GAB1220950.1"/>
    <property type="molecule type" value="Genomic_DNA"/>
</dbReference>